<keyword evidence="3" id="KW-1185">Reference proteome</keyword>
<dbReference type="GO" id="GO:0003824">
    <property type="term" value="F:catalytic activity"/>
    <property type="evidence" value="ECO:0007669"/>
    <property type="project" value="InterPro"/>
</dbReference>
<reference evidence="2 3" key="1">
    <citation type="journal article" date="2019" name="Commun. Biol.">
        <title>The bagworm genome reveals a unique fibroin gene that provides high tensile strength.</title>
        <authorList>
            <person name="Kono N."/>
            <person name="Nakamura H."/>
            <person name="Ohtoshi R."/>
            <person name="Tomita M."/>
            <person name="Numata K."/>
            <person name="Arakawa K."/>
        </authorList>
    </citation>
    <scope>NUCLEOTIDE SEQUENCE [LARGE SCALE GENOMIC DNA]</scope>
</reference>
<feature type="domain" description="Endonuclease/exonuclease/phosphatase" evidence="1">
    <location>
        <begin position="71"/>
        <end position="196"/>
    </location>
</feature>
<evidence type="ECO:0000313" key="2">
    <source>
        <dbReference type="EMBL" id="GBP92382.1"/>
    </source>
</evidence>
<comment type="caution">
    <text evidence="2">The sequence shown here is derived from an EMBL/GenBank/DDBJ whole genome shotgun (WGS) entry which is preliminary data.</text>
</comment>
<dbReference type="InterPro" id="IPR005135">
    <property type="entry name" value="Endo/exonuclease/phosphatase"/>
</dbReference>
<dbReference type="AlphaFoldDB" id="A0A4C1ZY07"/>
<sequence>MRRRGAPFALLQEPYFVDGGIRGLPAGMRVFANLAGNSAVVVDDRDVDCTVVSRARWGVCISVEGVFGRMLLASLYCAYGGRLDPYIRYMDSVLLQGSNIPTILGLDANACSSMWFSKMPRNVTGHPNYNRGVVLGDWLVTVGVSVLNEASPLYTFAGPNGRSDIDLTIANNLASSRFDFRWRVRDNGGISDHNLIEIVVAYRPIAGWTGRLRGWRGRDIDWGVYQSGLGRLH</sequence>
<dbReference type="EMBL" id="BGZK01002270">
    <property type="protein sequence ID" value="GBP92382.1"/>
    <property type="molecule type" value="Genomic_DNA"/>
</dbReference>
<evidence type="ECO:0000313" key="3">
    <source>
        <dbReference type="Proteomes" id="UP000299102"/>
    </source>
</evidence>
<dbReference type="InterPro" id="IPR036691">
    <property type="entry name" value="Endo/exonu/phosph_ase_sf"/>
</dbReference>
<accession>A0A4C1ZY07</accession>
<evidence type="ECO:0000259" key="1">
    <source>
        <dbReference type="Pfam" id="PF14529"/>
    </source>
</evidence>
<dbReference type="Proteomes" id="UP000299102">
    <property type="component" value="Unassembled WGS sequence"/>
</dbReference>
<dbReference type="SUPFAM" id="SSF56219">
    <property type="entry name" value="DNase I-like"/>
    <property type="match status" value="1"/>
</dbReference>
<dbReference type="Gene3D" id="3.60.10.10">
    <property type="entry name" value="Endonuclease/exonuclease/phosphatase"/>
    <property type="match status" value="1"/>
</dbReference>
<name>A0A4C1ZY07_EUMVA</name>
<protein>
    <submittedName>
        <fullName evidence="2">115 kDa protein in type-1 retrotransposable element R1DM</fullName>
    </submittedName>
</protein>
<dbReference type="Pfam" id="PF14529">
    <property type="entry name" value="Exo_endo_phos_2"/>
    <property type="match status" value="1"/>
</dbReference>
<proteinExistence type="predicted"/>
<gene>
    <name evidence="2" type="ORF">EVAR_64987_1</name>
</gene>
<dbReference type="OrthoDB" id="8059740at2759"/>
<organism evidence="2 3">
    <name type="scientific">Eumeta variegata</name>
    <name type="common">Bagworm moth</name>
    <name type="synonym">Eumeta japonica</name>
    <dbReference type="NCBI Taxonomy" id="151549"/>
    <lineage>
        <taxon>Eukaryota</taxon>
        <taxon>Metazoa</taxon>
        <taxon>Ecdysozoa</taxon>
        <taxon>Arthropoda</taxon>
        <taxon>Hexapoda</taxon>
        <taxon>Insecta</taxon>
        <taxon>Pterygota</taxon>
        <taxon>Neoptera</taxon>
        <taxon>Endopterygota</taxon>
        <taxon>Lepidoptera</taxon>
        <taxon>Glossata</taxon>
        <taxon>Ditrysia</taxon>
        <taxon>Tineoidea</taxon>
        <taxon>Psychidae</taxon>
        <taxon>Oiketicinae</taxon>
        <taxon>Eumeta</taxon>
    </lineage>
</organism>